<accession>A0A0W8C552</accession>
<dbReference type="CDD" id="cd17870">
    <property type="entry name" value="GPN1"/>
    <property type="match status" value="1"/>
</dbReference>
<name>A0A0W8C552_PHYNI</name>
<dbReference type="InterPro" id="IPR004130">
    <property type="entry name" value="Gpn"/>
</dbReference>
<evidence type="ECO:0000256" key="4">
    <source>
        <dbReference type="ARBA" id="ARBA00014579"/>
    </source>
</evidence>
<dbReference type="Gene3D" id="1.10.510.10">
    <property type="entry name" value="Transferase(Phosphotransferase) domain 1"/>
    <property type="match status" value="2"/>
</dbReference>
<evidence type="ECO:0000256" key="13">
    <source>
        <dbReference type="SAM" id="MobiDB-lite"/>
    </source>
</evidence>
<gene>
    <name evidence="16" type="ORF">AM587_10005125</name>
</gene>
<evidence type="ECO:0000313" key="17">
    <source>
        <dbReference type="Proteomes" id="UP000052943"/>
    </source>
</evidence>
<keyword evidence="10" id="KW-0539">Nucleus</keyword>
<evidence type="ECO:0000256" key="11">
    <source>
        <dbReference type="ARBA" id="ARBA00055682"/>
    </source>
</evidence>
<evidence type="ECO:0000256" key="8">
    <source>
        <dbReference type="ARBA" id="ARBA00023054"/>
    </source>
</evidence>
<dbReference type="Proteomes" id="UP000052943">
    <property type="component" value="Unassembled WGS sequence"/>
</dbReference>
<dbReference type="FunFam" id="3.40.50.300:FF:000888">
    <property type="entry name" value="GPN-loop GTPase 1"/>
    <property type="match status" value="1"/>
</dbReference>
<dbReference type="STRING" id="4790.A0A0W8C552"/>
<dbReference type="Gene3D" id="3.40.50.300">
    <property type="entry name" value="P-loop containing nucleotide triphosphate hydrolases"/>
    <property type="match status" value="1"/>
</dbReference>
<feature type="domain" description="Protein kinase" evidence="15">
    <location>
        <begin position="101"/>
        <end position="420"/>
    </location>
</feature>
<feature type="transmembrane region" description="Helical" evidence="14">
    <location>
        <begin position="614"/>
        <end position="637"/>
    </location>
</feature>
<evidence type="ECO:0000256" key="3">
    <source>
        <dbReference type="ARBA" id="ARBA00005290"/>
    </source>
</evidence>
<evidence type="ECO:0000256" key="10">
    <source>
        <dbReference type="ARBA" id="ARBA00023242"/>
    </source>
</evidence>
<feature type="region of interest" description="Disordered" evidence="13">
    <location>
        <begin position="524"/>
        <end position="575"/>
    </location>
</feature>
<dbReference type="GO" id="GO:0005525">
    <property type="term" value="F:GTP binding"/>
    <property type="evidence" value="ECO:0007669"/>
    <property type="project" value="UniProtKB-KW"/>
</dbReference>
<dbReference type="EMBL" id="LNFO01004938">
    <property type="protein sequence ID" value="KUF79142.1"/>
    <property type="molecule type" value="Genomic_DNA"/>
</dbReference>
<dbReference type="GO" id="GO:0005524">
    <property type="term" value="F:ATP binding"/>
    <property type="evidence" value="ECO:0007669"/>
    <property type="project" value="InterPro"/>
</dbReference>
<dbReference type="InterPro" id="IPR000719">
    <property type="entry name" value="Prot_kinase_dom"/>
</dbReference>
<organism evidence="16 17">
    <name type="scientific">Phytophthora nicotianae</name>
    <name type="common">Potato buckeye rot agent</name>
    <name type="synonym">Phytophthora parasitica</name>
    <dbReference type="NCBI Taxonomy" id="4792"/>
    <lineage>
        <taxon>Eukaryota</taxon>
        <taxon>Sar</taxon>
        <taxon>Stramenopiles</taxon>
        <taxon>Oomycota</taxon>
        <taxon>Peronosporomycetes</taxon>
        <taxon>Peronosporales</taxon>
        <taxon>Peronosporaceae</taxon>
        <taxon>Phytophthora</taxon>
    </lineage>
</organism>
<dbReference type="Gene3D" id="1.20.5.510">
    <property type="entry name" value="Single helix bin"/>
    <property type="match status" value="1"/>
</dbReference>
<keyword evidence="7" id="KW-0378">Hydrolase</keyword>
<dbReference type="GO" id="GO:0004674">
    <property type="term" value="F:protein serine/threonine kinase activity"/>
    <property type="evidence" value="ECO:0007669"/>
    <property type="project" value="TreeGrafter"/>
</dbReference>
<dbReference type="PANTHER" id="PTHR44329:SF214">
    <property type="entry name" value="PROTEIN KINASE DOMAIN-CONTAINING PROTEIN"/>
    <property type="match status" value="1"/>
</dbReference>
<evidence type="ECO:0000256" key="14">
    <source>
        <dbReference type="SAM" id="Phobius"/>
    </source>
</evidence>
<dbReference type="PROSITE" id="PS50011">
    <property type="entry name" value="PROTEIN_KINASE_DOM"/>
    <property type="match status" value="2"/>
</dbReference>
<evidence type="ECO:0000313" key="16">
    <source>
        <dbReference type="EMBL" id="KUF79142.1"/>
    </source>
</evidence>
<dbReference type="InterPro" id="IPR011009">
    <property type="entry name" value="Kinase-like_dom_sf"/>
</dbReference>
<sequence>MLNHFMSTVLNTGAIVGVMLSCFVLLLGLLAFWRGRHKHWFRKSPPTIYVTATNRSTTPVAGLSPFHTRNLDSSELSNVSAPIQMWEDEDITAMRIPFEKITMMKLINYGGHGKVYLGTYRDEQVVIKRLLPEKRKKLNEVNAFLAEIKMMASVEHPRIVRLIGVAWDSLTDLCAVSEFMDGGDLHSLLKHYETQKRPHGFDFSKARIALHVAHALAYLHSLEPIILHRDLKSMNILLTSKLKAKITDFEVSRQCSVDTMTAGVGTALWMAPEVMMGEHYGASADIFSFGIVLSELDSHFPPYREMWSSDGQKISNTAILEMVSSGQLRIEFSPNAPLELVDLVTRRTSSSSLQNATEAITWYGAKLSCWSEIGLPVALMMTRVIRPEEYGANDSRMSTRLLSIGSKASCLLFGYVHIIFDCSSFDDFHAKDNRSYSIYNHLFSSIDDCYTGIDHFDSKGNDGGLNDRSGHQFKCIQSSIFGLNQLKPGRSDIIANDSRNDTIVVDHYNFKYTTPIATTATTATISSASTTSTSAPSSDTSTTNAVSEVQSTSAPASSSRSGGVPETSAPASATANANASTTVIINVNSHSGDSDASSGLTTVESSETGISTGAVVGIVAGAVVFVLLIAGLAFWLYRRRKQKMTPRSPSFDASYAMAPITLPAAEPVVLESYTPSPAIAIHDLNNFDRTVDLDSTRNLDSTLRLDSSAASIPSTKKTTKTGSTLWEDEAILAARIPMEKLIRKELVNEGGHGAVYHGLYRGECVAIKVLLPDKRKDMRQINIFLSEIKMMASVEHPRIVRFVGVAWDALTDLCAVSEFMPGGDLFSLLRRFDRVDHRPQGFDEDKAKIALHVAQALTYLHSLDPIILHRDLKSMNILLSDDWDAKLTDFGVSRKWTVETMTAGVGTRRWMAPEVMMGKHYDTSADIFSFGVVLSELDSHQPPYASAITSITSESGEKVTETALMEMVAMGRVRIEFSSNAPAALVNLGHACVDLNPRARPSAGELHYQLQKILRSPIFSIFQPARSMATPAAPSDAVPPPAPANAYAAAAADSSLPKIYPKPVTVLVIGMAGSGKTTLMQRLAAYGVDSGLRNYIINLDPAVRKTGYTANVDIRDTVDYKQVMTEYGLGPNGAIMTSLNLFATRFDQVIDLLGKRSSDLDYAIVDTPGQIEAFTWSASGQIITESLASTFPSVIVYVVDTPRTASPNTFMSNMLYACSILYKLKLPFVVVFNKIDVMRHDFATEWMTDFEAFQTALDEVQDDSYMGSLSRSLSLVLEEFYNNLTSVGVSAATGEGMPEFFAAIDEAAKQYENEYLPDLLERIKQKQQKQHEQEEATLSNVMQDMEISAHRDEDLPADSAPAANVAGERTDL</sequence>
<dbReference type="SUPFAM" id="SSF52540">
    <property type="entry name" value="P-loop containing nucleoside triphosphate hydrolases"/>
    <property type="match status" value="1"/>
</dbReference>
<dbReference type="Pfam" id="PF00069">
    <property type="entry name" value="Pkinase"/>
    <property type="match status" value="2"/>
</dbReference>
<dbReference type="NCBIfam" id="TIGR01167">
    <property type="entry name" value="LPXTG_anchor"/>
    <property type="match status" value="1"/>
</dbReference>
<dbReference type="InterPro" id="IPR051681">
    <property type="entry name" value="Ser/Thr_Kinases-Pseudokinases"/>
</dbReference>
<keyword evidence="6" id="KW-0547">Nucleotide-binding</keyword>
<keyword evidence="8" id="KW-0175">Coiled coil</keyword>
<dbReference type="GO" id="GO:0005737">
    <property type="term" value="C:cytoplasm"/>
    <property type="evidence" value="ECO:0007669"/>
    <property type="project" value="UniProtKB-SubCell"/>
</dbReference>
<comment type="function">
    <text evidence="11">Small GTPase required for proper nuclear import of RNA polymerase II (RNAPII). May act at an RNAP assembly step prior to nuclear import.</text>
</comment>
<dbReference type="InterPro" id="IPR008271">
    <property type="entry name" value="Ser/Thr_kinase_AS"/>
</dbReference>
<evidence type="ECO:0000256" key="2">
    <source>
        <dbReference type="ARBA" id="ARBA00004496"/>
    </source>
</evidence>
<evidence type="ECO:0000259" key="15">
    <source>
        <dbReference type="PROSITE" id="PS50011"/>
    </source>
</evidence>
<dbReference type="SUPFAM" id="SSF56112">
    <property type="entry name" value="Protein kinase-like (PK-like)"/>
    <property type="match status" value="2"/>
</dbReference>
<feature type="domain" description="Protein kinase" evidence="15">
    <location>
        <begin position="741"/>
        <end position="1019"/>
    </location>
</feature>
<dbReference type="PROSITE" id="PS00108">
    <property type="entry name" value="PROTEIN_KINASE_ST"/>
    <property type="match status" value="2"/>
</dbReference>
<reference evidence="16 17" key="1">
    <citation type="submission" date="2015-11" db="EMBL/GenBank/DDBJ databases">
        <title>Genomes and virulence difference between two physiological races of Phytophthora nicotianae.</title>
        <authorList>
            <person name="Liu H."/>
            <person name="Ma X."/>
            <person name="Yu H."/>
            <person name="Fang D."/>
            <person name="Li Y."/>
            <person name="Wang X."/>
            <person name="Wang W."/>
            <person name="Dong Y."/>
            <person name="Xiao B."/>
        </authorList>
    </citation>
    <scope>NUCLEOTIDE SEQUENCE [LARGE SCALE GENOMIC DNA]</scope>
    <source>
        <strain evidence="17">race 0</strain>
    </source>
</reference>
<dbReference type="InterPro" id="IPR027417">
    <property type="entry name" value="P-loop_NTPase"/>
</dbReference>
<comment type="similarity">
    <text evidence="3">Belongs to the GPN-loop GTPase family.</text>
</comment>
<keyword evidence="14" id="KW-0472">Membrane</keyword>
<dbReference type="OrthoDB" id="243313at2759"/>
<evidence type="ECO:0000256" key="6">
    <source>
        <dbReference type="ARBA" id="ARBA00022741"/>
    </source>
</evidence>
<feature type="region of interest" description="Disordered" evidence="13">
    <location>
        <begin position="1325"/>
        <end position="1372"/>
    </location>
</feature>
<feature type="compositionally biased region" description="Basic and acidic residues" evidence="13">
    <location>
        <begin position="1325"/>
        <end position="1334"/>
    </location>
</feature>
<protein>
    <recommendedName>
        <fullName evidence="4">GPN-loop GTPase 1</fullName>
    </recommendedName>
    <alternativeName>
        <fullName evidence="12">XPA-binding protein 1 homolog</fullName>
    </alternativeName>
</protein>
<evidence type="ECO:0000256" key="12">
    <source>
        <dbReference type="ARBA" id="ARBA00083137"/>
    </source>
</evidence>
<dbReference type="Gene3D" id="3.30.200.20">
    <property type="entry name" value="Phosphorylase Kinase, domain 1"/>
    <property type="match status" value="1"/>
</dbReference>
<comment type="subcellular location">
    <subcellularLocation>
        <location evidence="2">Cytoplasm</location>
    </subcellularLocation>
    <subcellularLocation>
        <location evidence="1">Nucleus</location>
    </subcellularLocation>
</comment>
<dbReference type="GO" id="GO:0003924">
    <property type="term" value="F:GTPase activity"/>
    <property type="evidence" value="ECO:0007669"/>
    <property type="project" value="InterPro"/>
</dbReference>
<evidence type="ECO:0000256" key="9">
    <source>
        <dbReference type="ARBA" id="ARBA00023134"/>
    </source>
</evidence>
<evidence type="ECO:0000256" key="1">
    <source>
        <dbReference type="ARBA" id="ARBA00004123"/>
    </source>
</evidence>
<keyword evidence="9" id="KW-0342">GTP-binding</keyword>
<dbReference type="GO" id="GO:0005634">
    <property type="term" value="C:nucleus"/>
    <property type="evidence" value="ECO:0007669"/>
    <property type="project" value="UniProtKB-SubCell"/>
</dbReference>
<comment type="caution">
    <text evidence="16">The sequence shown here is derived from an EMBL/GenBank/DDBJ whole genome shotgun (WGS) entry which is preliminary data.</text>
</comment>
<evidence type="ECO:0000256" key="5">
    <source>
        <dbReference type="ARBA" id="ARBA00022490"/>
    </source>
</evidence>
<proteinExistence type="inferred from homology"/>
<dbReference type="SMART" id="SM00220">
    <property type="entry name" value="S_TKc"/>
    <property type="match status" value="2"/>
</dbReference>
<evidence type="ECO:0000256" key="7">
    <source>
        <dbReference type="ARBA" id="ARBA00022801"/>
    </source>
</evidence>
<dbReference type="InterPro" id="IPR030230">
    <property type="entry name" value="Gpn1/Npa3/XAB1"/>
</dbReference>
<dbReference type="Pfam" id="PF03029">
    <property type="entry name" value="ATP_bind_1"/>
    <property type="match status" value="1"/>
</dbReference>
<keyword evidence="14" id="KW-0812">Transmembrane</keyword>
<keyword evidence="5" id="KW-0963">Cytoplasm</keyword>
<feature type="transmembrane region" description="Helical" evidence="14">
    <location>
        <begin position="12"/>
        <end position="33"/>
    </location>
</feature>
<dbReference type="PANTHER" id="PTHR44329">
    <property type="entry name" value="SERINE/THREONINE-PROTEIN KINASE TNNI3K-RELATED"/>
    <property type="match status" value="1"/>
</dbReference>
<keyword evidence="14" id="KW-1133">Transmembrane helix</keyword>